<protein>
    <submittedName>
        <fullName evidence="1">Uncharacterized protein</fullName>
    </submittedName>
</protein>
<dbReference type="EMBL" id="GBRH01256921">
    <property type="protein sequence ID" value="JAD40974.1"/>
    <property type="molecule type" value="Transcribed_RNA"/>
</dbReference>
<reference evidence="1" key="1">
    <citation type="submission" date="2014-09" db="EMBL/GenBank/DDBJ databases">
        <authorList>
            <person name="Magalhaes I.L.F."/>
            <person name="Oliveira U."/>
            <person name="Santos F.R."/>
            <person name="Vidigal T.H.D.A."/>
            <person name="Brescovit A.D."/>
            <person name="Santos A.J."/>
        </authorList>
    </citation>
    <scope>NUCLEOTIDE SEQUENCE</scope>
    <source>
        <tissue evidence="1">Shoot tissue taken approximately 20 cm above the soil surface</tissue>
    </source>
</reference>
<proteinExistence type="predicted"/>
<name>A0A0A9SW67_ARUDO</name>
<reference evidence="1" key="2">
    <citation type="journal article" date="2015" name="Data Brief">
        <title>Shoot transcriptome of the giant reed, Arundo donax.</title>
        <authorList>
            <person name="Barrero R.A."/>
            <person name="Guerrero F.D."/>
            <person name="Moolhuijzen P."/>
            <person name="Goolsby J.A."/>
            <person name="Tidwell J."/>
            <person name="Bellgard S.E."/>
            <person name="Bellgard M.I."/>
        </authorList>
    </citation>
    <scope>NUCLEOTIDE SEQUENCE</scope>
    <source>
        <tissue evidence="1">Shoot tissue taken approximately 20 cm above the soil surface</tissue>
    </source>
</reference>
<evidence type="ECO:0000313" key="1">
    <source>
        <dbReference type="EMBL" id="JAD40974.1"/>
    </source>
</evidence>
<accession>A0A0A9SW67</accession>
<organism evidence="1">
    <name type="scientific">Arundo donax</name>
    <name type="common">Giant reed</name>
    <name type="synonym">Donax arundinaceus</name>
    <dbReference type="NCBI Taxonomy" id="35708"/>
    <lineage>
        <taxon>Eukaryota</taxon>
        <taxon>Viridiplantae</taxon>
        <taxon>Streptophyta</taxon>
        <taxon>Embryophyta</taxon>
        <taxon>Tracheophyta</taxon>
        <taxon>Spermatophyta</taxon>
        <taxon>Magnoliopsida</taxon>
        <taxon>Liliopsida</taxon>
        <taxon>Poales</taxon>
        <taxon>Poaceae</taxon>
        <taxon>PACMAD clade</taxon>
        <taxon>Arundinoideae</taxon>
        <taxon>Arundineae</taxon>
        <taxon>Arundo</taxon>
    </lineage>
</organism>
<dbReference type="AlphaFoldDB" id="A0A0A9SW67"/>
<sequence length="59" mass="6542">MYLLGGNQDVSTSFGFMNIINHNTDSISKCKTYKRRKMSANCADSLKGFTLACQAYGCH</sequence>